<dbReference type="GO" id="GO:0005524">
    <property type="term" value="F:ATP binding"/>
    <property type="evidence" value="ECO:0007669"/>
    <property type="project" value="InterPro"/>
</dbReference>
<evidence type="ECO:0000256" key="1">
    <source>
        <dbReference type="SAM" id="MobiDB-lite"/>
    </source>
</evidence>
<name>A0AAN8PAX5_PATCE</name>
<keyword evidence="4" id="KW-1185">Reference proteome</keyword>
<dbReference type="InterPro" id="IPR000719">
    <property type="entry name" value="Prot_kinase_dom"/>
</dbReference>
<dbReference type="InterPro" id="IPR053235">
    <property type="entry name" value="Ser_Thr_kinase"/>
</dbReference>
<dbReference type="GO" id="GO:0005737">
    <property type="term" value="C:cytoplasm"/>
    <property type="evidence" value="ECO:0007669"/>
    <property type="project" value="TreeGrafter"/>
</dbReference>
<dbReference type="Proteomes" id="UP001347796">
    <property type="component" value="Unassembled WGS sequence"/>
</dbReference>
<evidence type="ECO:0000313" key="3">
    <source>
        <dbReference type="EMBL" id="KAK6171613.1"/>
    </source>
</evidence>
<evidence type="ECO:0000259" key="2">
    <source>
        <dbReference type="PROSITE" id="PS50011"/>
    </source>
</evidence>
<dbReference type="InterPro" id="IPR008271">
    <property type="entry name" value="Ser/Thr_kinase_AS"/>
</dbReference>
<feature type="domain" description="Protein kinase" evidence="2">
    <location>
        <begin position="207"/>
        <end position="477"/>
    </location>
</feature>
<comment type="caution">
    <text evidence="3">The sequence shown here is derived from an EMBL/GenBank/DDBJ whole genome shotgun (WGS) entry which is preliminary data.</text>
</comment>
<dbReference type="PROSITE" id="PS50011">
    <property type="entry name" value="PROTEIN_KINASE_DOM"/>
    <property type="match status" value="1"/>
</dbReference>
<accession>A0AAN8PAX5</accession>
<proteinExistence type="predicted"/>
<dbReference type="InterPro" id="IPR011009">
    <property type="entry name" value="Kinase-like_dom_sf"/>
</dbReference>
<evidence type="ECO:0000313" key="4">
    <source>
        <dbReference type="Proteomes" id="UP001347796"/>
    </source>
</evidence>
<feature type="region of interest" description="Disordered" evidence="1">
    <location>
        <begin position="510"/>
        <end position="555"/>
    </location>
</feature>
<dbReference type="EMBL" id="JAZGQO010000014">
    <property type="protein sequence ID" value="KAK6171613.1"/>
    <property type="molecule type" value="Genomic_DNA"/>
</dbReference>
<dbReference type="Gene3D" id="1.10.510.10">
    <property type="entry name" value="Transferase(Phosphotransferase) domain 1"/>
    <property type="match status" value="1"/>
</dbReference>
<dbReference type="SUPFAM" id="SSF56112">
    <property type="entry name" value="Protein kinase-like (PK-like)"/>
    <property type="match status" value="1"/>
</dbReference>
<dbReference type="AlphaFoldDB" id="A0AAN8PAX5"/>
<dbReference type="SMART" id="SM00220">
    <property type="entry name" value="S_TKc"/>
    <property type="match status" value="1"/>
</dbReference>
<dbReference type="GO" id="GO:0004674">
    <property type="term" value="F:protein serine/threonine kinase activity"/>
    <property type="evidence" value="ECO:0007669"/>
    <property type="project" value="TreeGrafter"/>
</dbReference>
<feature type="compositionally biased region" description="Low complexity" evidence="1">
    <location>
        <begin position="513"/>
        <end position="540"/>
    </location>
</feature>
<gene>
    <name evidence="3" type="ORF">SNE40_019764</name>
</gene>
<protein>
    <recommendedName>
        <fullName evidence="2">Protein kinase domain-containing protein</fullName>
    </recommendedName>
</protein>
<sequence length="555" mass="63116">MQQPCEDEKGKLVVNDTSYRGTPCTLGYNGDIRGCVTKDNYEKVKQDDCEETDQEIGEVRISRKRSKNKFLKGESKKKINTSPYNIIAHKKARSESVEQNEKFYKDESYKNFVDNSDRKIAETLGIQLRDQHAEVIEEHCINLKKIKAKQSNTYENGCIIYESEQALNQLLRDLKNSDLDKCGVIRDSSKDTIKLPDNKTYVLGTNYTEDKVLGKGGSGLVKLMTDKISGKKFVSKLLDIKNFDPKEVEVMTQLNHENITQFHGLLVEKNSIQLLQSYSGTSLGEIVKVKPFSDDAVINLSIQACNGLNYMHSYGIIHMDIKPDNVCVKPETGELFLTDFGSCKTPQQAIDGKGLTPEYMSPELNKVIINIQSQSNFFEEEEITGKNDIYGWGLTMCFMVERCHSMLKYMDLKPNLTLQEFSNARSMYRFEIARNPHFMSTVVPDNIPRDIREVIQKCLHGNVQERFTAAEAKQQLLCIQQSRILPVVQQNRLVKHQNIKDKLNNKIKMRNGPYPEEIISEPESPVETTPLSPSPLTTTTATNDNCPDFNALFSD</sequence>
<dbReference type="PROSITE" id="PS00108">
    <property type="entry name" value="PROTEIN_KINASE_ST"/>
    <property type="match status" value="1"/>
</dbReference>
<reference evidence="3 4" key="1">
    <citation type="submission" date="2024-01" db="EMBL/GenBank/DDBJ databases">
        <title>The genome of the rayed Mediterranean limpet Patella caerulea (Linnaeus, 1758).</title>
        <authorList>
            <person name="Anh-Thu Weber A."/>
            <person name="Halstead-Nussloch G."/>
        </authorList>
    </citation>
    <scope>NUCLEOTIDE SEQUENCE [LARGE SCALE GENOMIC DNA]</scope>
    <source>
        <strain evidence="3">AATW-2023a</strain>
        <tissue evidence="3">Whole specimen</tissue>
    </source>
</reference>
<organism evidence="3 4">
    <name type="scientific">Patella caerulea</name>
    <name type="common">Rayed Mediterranean limpet</name>
    <dbReference type="NCBI Taxonomy" id="87958"/>
    <lineage>
        <taxon>Eukaryota</taxon>
        <taxon>Metazoa</taxon>
        <taxon>Spiralia</taxon>
        <taxon>Lophotrochozoa</taxon>
        <taxon>Mollusca</taxon>
        <taxon>Gastropoda</taxon>
        <taxon>Patellogastropoda</taxon>
        <taxon>Patelloidea</taxon>
        <taxon>Patellidae</taxon>
        <taxon>Patella</taxon>
    </lineage>
</organism>
<dbReference type="Gene3D" id="3.30.200.20">
    <property type="entry name" value="Phosphorylase Kinase, domain 1"/>
    <property type="match status" value="1"/>
</dbReference>
<dbReference type="PANTHER" id="PTHR24361">
    <property type="entry name" value="MITOGEN-ACTIVATED KINASE KINASE KINASE"/>
    <property type="match status" value="1"/>
</dbReference>
<dbReference type="Pfam" id="PF00069">
    <property type="entry name" value="Pkinase"/>
    <property type="match status" value="1"/>
</dbReference>